<gene>
    <name evidence="1" type="ORF">Pint_02091</name>
</gene>
<evidence type="ECO:0000313" key="1">
    <source>
        <dbReference type="EMBL" id="KAJ0053897.1"/>
    </source>
</evidence>
<sequence>MAMELRTDYGVVLLVIICALAIECIECRKRVPQTSNLDNEGGWKSPQIDEQMAERIWIHCRKELIRINAFEDFGIYFPPEVTIDLKSTVLTKGDIHKDINLLPPQMKQTLSDCIRRENLLYHVSVKEGSFEHWFLKHIKLLFSFSLPSAPRRNLISEQPRQRAKLRAPVFAPAAAPESEPKTISPGPAPASSLFGNLRSMFHPPAPAASKRPSHSPQPALGKHSPPGLQPAAGKHSPPAPRPAAGKHSPPVANQPEKDHDHGSRQMEIITAIATTAVTTFALVALIFFFCFTNRQNQIGPGDGQKDDRPLLNLSSSAGSSQKSMNLGGPGDKQPTNSRGNNSFAVRTSSMNADNNKSCPSEAPSSEAAAGLDKKPPPPPPTPGPPPHPPCPRPRPKVPPPPPPKVPVPPPKRIPGKKQPSPLGPHRQARSEGGELDNQSGAAKTKLKPFFWDKVLASPDHAMVWHEINAGSFQFNEEMIESLFGYTGDKNKSEGRNRSMSSESTDQFIRIIDTRKAQNLSIILRALNLTTEEVVDALQEGNELPVELLQSLLKMAPTADEELKLRLFSGDVSQLGAAERFLKVLINIPFAFKRLESLIFMSSHQEEVSGIKESFITLEVACNKLRSSRLFLKLLEAVLKTGNRMNDGTYRGGAQAFKLDTLLKLSDVKGTDSKTTLLHFVVQEIIRSEGIRAVRTEKASRSMSSVKSEDFIEEPNLDSEENYRSLGLQVVSGLSTELEDVKKAAVIDGDSLTAAVSKLSNSMTRARNFLDSEMKSMEEESEFCQKLTKFAESAEADIAWLLEEEKRIMSLVKNTADYFHGNSGKDEGLRLFAIVRDFLIMLDKACKEVKDTTKPVRTCKKETLTSSPSSENRQPFSDMHQKLFPAIADQRMDFSSSDDES</sequence>
<evidence type="ECO:0000313" key="2">
    <source>
        <dbReference type="Proteomes" id="UP001163603"/>
    </source>
</evidence>
<comment type="caution">
    <text evidence="1">The sequence shown here is derived from an EMBL/GenBank/DDBJ whole genome shotgun (WGS) entry which is preliminary data.</text>
</comment>
<proteinExistence type="predicted"/>
<name>A0ACC0ZPD4_9ROSI</name>
<protein>
    <submittedName>
        <fullName evidence="1">Uncharacterized protein</fullName>
    </submittedName>
</protein>
<dbReference type="EMBL" id="CM047736">
    <property type="protein sequence ID" value="KAJ0053897.1"/>
    <property type="molecule type" value="Genomic_DNA"/>
</dbReference>
<reference evidence="2" key="1">
    <citation type="journal article" date="2023" name="G3 (Bethesda)">
        <title>Genome assembly and association tests identify interacting loci associated with vigor, precocity, and sex in interspecific pistachio rootstocks.</title>
        <authorList>
            <person name="Palmer W."/>
            <person name="Jacygrad E."/>
            <person name="Sagayaradj S."/>
            <person name="Cavanaugh K."/>
            <person name="Han R."/>
            <person name="Bertier L."/>
            <person name="Beede B."/>
            <person name="Kafkas S."/>
            <person name="Golino D."/>
            <person name="Preece J."/>
            <person name="Michelmore R."/>
        </authorList>
    </citation>
    <scope>NUCLEOTIDE SEQUENCE [LARGE SCALE GENOMIC DNA]</scope>
</reference>
<accession>A0ACC0ZPD4</accession>
<keyword evidence="2" id="KW-1185">Reference proteome</keyword>
<organism evidence="1 2">
    <name type="scientific">Pistacia integerrima</name>
    <dbReference type="NCBI Taxonomy" id="434235"/>
    <lineage>
        <taxon>Eukaryota</taxon>
        <taxon>Viridiplantae</taxon>
        <taxon>Streptophyta</taxon>
        <taxon>Embryophyta</taxon>
        <taxon>Tracheophyta</taxon>
        <taxon>Spermatophyta</taxon>
        <taxon>Magnoliopsida</taxon>
        <taxon>eudicotyledons</taxon>
        <taxon>Gunneridae</taxon>
        <taxon>Pentapetalae</taxon>
        <taxon>rosids</taxon>
        <taxon>malvids</taxon>
        <taxon>Sapindales</taxon>
        <taxon>Anacardiaceae</taxon>
        <taxon>Pistacia</taxon>
    </lineage>
</organism>
<dbReference type="Proteomes" id="UP001163603">
    <property type="component" value="Chromosome 1"/>
</dbReference>